<organism evidence="1 2">
    <name type="scientific">Candidatus Woesebacteria bacterium GW2011_GWB1_39_12</name>
    <dbReference type="NCBI Taxonomy" id="1618574"/>
    <lineage>
        <taxon>Bacteria</taxon>
        <taxon>Candidatus Woeseibacteriota</taxon>
    </lineage>
</organism>
<evidence type="ECO:0000313" key="1">
    <source>
        <dbReference type="EMBL" id="KKR00589.1"/>
    </source>
</evidence>
<dbReference type="Proteomes" id="UP000033881">
    <property type="component" value="Unassembled WGS sequence"/>
</dbReference>
<protein>
    <submittedName>
        <fullName evidence="1">Uncharacterized protein</fullName>
    </submittedName>
</protein>
<evidence type="ECO:0000313" key="2">
    <source>
        <dbReference type="Proteomes" id="UP000033881"/>
    </source>
</evidence>
<sequence length="137" mass="16124">MTYYELADSWLVRLHLGKEVDSSHKQEIHEQNKIIIIRINEHPLVSIHQFSVMPPMPSSMWASGHSWIIFHRRCPNCGLWHTHSANDSFVVSPICEEYWNGIGRIETIAKKEISHQKRFQQEFWNLVCAEAARKMEL</sequence>
<dbReference type="AlphaFoldDB" id="A0A0G0M914"/>
<proteinExistence type="predicted"/>
<dbReference type="STRING" id="1618574.UT24_C0011G0042"/>
<gene>
    <name evidence="1" type="ORF">UT24_C0011G0042</name>
</gene>
<comment type="caution">
    <text evidence="1">The sequence shown here is derived from an EMBL/GenBank/DDBJ whole genome shotgun (WGS) entry which is preliminary data.</text>
</comment>
<name>A0A0G0M914_9BACT</name>
<reference evidence="1 2" key="1">
    <citation type="journal article" date="2015" name="Nature">
        <title>rRNA introns, odd ribosomes, and small enigmatic genomes across a large radiation of phyla.</title>
        <authorList>
            <person name="Brown C.T."/>
            <person name="Hug L.A."/>
            <person name="Thomas B.C."/>
            <person name="Sharon I."/>
            <person name="Castelle C.J."/>
            <person name="Singh A."/>
            <person name="Wilkins M.J."/>
            <person name="Williams K.H."/>
            <person name="Banfield J.F."/>
        </authorList>
    </citation>
    <scope>NUCLEOTIDE SEQUENCE [LARGE SCALE GENOMIC DNA]</scope>
</reference>
<accession>A0A0G0M914</accession>
<dbReference type="EMBL" id="LBWB01000011">
    <property type="protein sequence ID" value="KKR00589.1"/>
    <property type="molecule type" value="Genomic_DNA"/>
</dbReference>